<evidence type="ECO:0000313" key="2">
    <source>
        <dbReference type="Proteomes" id="UP001159405"/>
    </source>
</evidence>
<sequence length="91" mass="10239">MMMAQAIQQVLPCFLSLELYIAGHIHEPNLGPLEEVGSKQQSSWLEDISTQSAIVVILEFLGVNSMTHTAVTKEFQQLAKKLDIKQWSLKK</sequence>
<proteinExistence type="predicted"/>
<name>A0ABN8NVZ9_9CNID</name>
<comment type="caution">
    <text evidence="1">The sequence shown here is derived from an EMBL/GenBank/DDBJ whole genome shotgun (WGS) entry which is preliminary data.</text>
</comment>
<gene>
    <name evidence="1" type="ORF">PLOB_00030501</name>
</gene>
<protein>
    <submittedName>
        <fullName evidence="1">Uncharacterized protein</fullName>
    </submittedName>
</protein>
<evidence type="ECO:0000313" key="1">
    <source>
        <dbReference type="EMBL" id="CAH3124292.1"/>
    </source>
</evidence>
<accession>A0ABN8NVZ9</accession>
<keyword evidence="2" id="KW-1185">Reference proteome</keyword>
<dbReference type="Proteomes" id="UP001159405">
    <property type="component" value="Unassembled WGS sequence"/>
</dbReference>
<dbReference type="EMBL" id="CALNXK010000039">
    <property type="protein sequence ID" value="CAH3124292.1"/>
    <property type="molecule type" value="Genomic_DNA"/>
</dbReference>
<organism evidence="1 2">
    <name type="scientific">Porites lobata</name>
    <dbReference type="NCBI Taxonomy" id="104759"/>
    <lineage>
        <taxon>Eukaryota</taxon>
        <taxon>Metazoa</taxon>
        <taxon>Cnidaria</taxon>
        <taxon>Anthozoa</taxon>
        <taxon>Hexacorallia</taxon>
        <taxon>Scleractinia</taxon>
        <taxon>Fungiina</taxon>
        <taxon>Poritidae</taxon>
        <taxon>Porites</taxon>
    </lineage>
</organism>
<reference evidence="1 2" key="1">
    <citation type="submission" date="2022-05" db="EMBL/GenBank/DDBJ databases">
        <authorList>
            <consortium name="Genoscope - CEA"/>
            <person name="William W."/>
        </authorList>
    </citation>
    <scope>NUCLEOTIDE SEQUENCE [LARGE SCALE GENOMIC DNA]</scope>
</reference>
<feature type="non-terminal residue" evidence="1">
    <location>
        <position position="91"/>
    </location>
</feature>